<dbReference type="Proteomes" id="UP000837857">
    <property type="component" value="Chromosome 27"/>
</dbReference>
<evidence type="ECO:0000313" key="2">
    <source>
        <dbReference type="EMBL" id="CAH2060826.1"/>
    </source>
</evidence>
<feature type="non-terminal residue" evidence="2">
    <location>
        <position position="1"/>
    </location>
</feature>
<evidence type="ECO:0000256" key="1">
    <source>
        <dbReference type="SAM" id="MobiDB-lite"/>
    </source>
</evidence>
<name>A0ABN8IPQ8_9NEOP</name>
<organism evidence="2 3">
    <name type="scientific">Iphiclides podalirius</name>
    <name type="common">scarce swallowtail</name>
    <dbReference type="NCBI Taxonomy" id="110791"/>
    <lineage>
        <taxon>Eukaryota</taxon>
        <taxon>Metazoa</taxon>
        <taxon>Ecdysozoa</taxon>
        <taxon>Arthropoda</taxon>
        <taxon>Hexapoda</taxon>
        <taxon>Insecta</taxon>
        <taxon>Pterygota</taxon>
        <taxon>Neoptera</taxon>
        <taxon>Endopterygota</taxon>
        <taxon>Lepidoptera</taxon>
        <taxon>Glossata</taxon>
        <taxon>Ditrysia</taxon>
        <taxon>Papilionoidea</taxon>
        <taxon>Papilionidae</taxon>
        <taxon>Papilioninae</taxon>
        <taxon>Iphiclides</taxon>
    </lineage>
</organism>
<accession>A0ABN8IPQ8</accession>
<feature type="region of interest" description="Disordered" evidence="1">
    <location>
        <begin position="103"/>
        <end position="129"/>
    </location>
</feature>
<evidence type="ECO:0000313" key="3">
    <source>
        <dbReference type="Proteomes" id="UP000837857"/>
    </source>
</evidence>
<sequence length="129" mass="14063">MTAWNAAMSAETVMTIRPSASGTAEPLVHPVNHTSWRRARGVHKIQNLKTNGTQPTRSAPLGEQQKYPGTTPGSKIVRGTDASCIQNWPVGRPTYRLIKFPCPHPAHASPAPDPSRPFRSQPPRAAVMH</sequence>
<gene>
    <name evidence="2" type="ORF">IPOD504_LOCUS11201</name>
</gene>
<reference evidence="2" key="1">
    <citation type="submission" date="2022-03" db="EMBL/GenBank/DDBJ databases">
        <authorList>
            <person name="Martin H S."/>
        </authorList>
    </citation>
    <scope>NUCLEOTIDE SEQUENCE</scope>
</reference>
<dbReference type="EMBL" id="OW152839">
    <property type="protein sequence ID" value="CAH2060826.1"/>
    <property type="molecule type" value="Genomic_DNA"/>
</dbReference>
<feature type="region of interest" description="Disordered" evidence="1">
    <location>
        <begin position="41"/>
        <end position="75"/>
    </location>
</feature>
<feature type="compositionally biased region" description="Polar residues" evidence="1">
    <location>
        <begin position="47"/>
        <end position="57"/>
    </location>
</feature>
<proteinExistence type="predicted"/>
<keyword evidence="3" id="KW-1185">Reference proteome</keyword>
<protein>
    <submittedName>
        <fullName evidence="2">Uncharacterized protein</fullName>
    </submittedName>
</protein>